<keyword evidence="2" id="KW-1185">Reference proteome</keyword>
<reference evidence="1" key="1">
    <citation type="submission" date="2022-06" db="EMBL/GenBank/DDBJ databases">
        <title>Uncovering the hologenomic basis of an extraordinary plant invasion.</title>
        <authorList>
            <person name="Bieker V.C."/>
            <person name="Martin M.D."/>
            <person name="Gilbert T."/>
            <person name="Hodgins K."/>
            <person name="Battlay P."/>
            <person name="Petersen B."/>
            <person name="Wilson J."/>
        </authorList>
    </citation>
    <scope>NUCLEOTIDE SEQUENCE</scope>
    <source>
        <strain evidence="1">AA19_3_7</strain>
        <tissue evidence="1">Leaf</tissue>
    </source>
</reference>
<comment type="caution">
    <text evidence="1">The sequence shown here is derived from an EMBL/GenBank/DDBJ whole genome shotgun (WGS) entry which is preliminary data.</text>
</comment>
<organism evidence="1 2">
    <name type="scientific">Ambrosia artemisiifolia</name>
    <name type="common">Common ragweed</name>
    <dbReference type="NCBI Taxonomy" id="4212"/>
    <lineage>
        <taxon>Eukaryota</taxon>
        <taxon>Viridiplantae</taxon>
        <taxon>Streptophyta</taxon>
        <taxon>Embryophyta</taxon>
        <taxon>Tracheophyta</taxon>
        <taxon>Spermatophyta</taxon>
        <taxon>Magnoliopsida</taxon>
        <taxon>eudicotyledons</taxon>
        <taxon>Gunneridae</taxon>
        <taxon>Pentapetalae</taxon>
        <taxon>asterids</taxon>
        <taxon>campanulids</taxon>
        <taxon>Asterales</taxon>
        <taxon>Asteraceae</taxon>
        <taxon>Asteroideae</taxon>
        <taxon>Heliantheae alliance</taxon>
        <taxon>Heliantheae</taxon>
        <taxon>Ambrosia</taxon>
    </lineage>
</organism>
<proteinExistence type="predicted"/>
<evidence type="ECO:0000313" key="1">
    <source>
        <dbReference type="EMBL" id="KAI7749128.1"/>
    </source>
</evidence>
<dbReference type="EMBL" id="JAMZMK010006401">
    <property type="protein sequence ID" value="KAI7749128.1"/>
    <property type="molecule type" value="Genomic_DNA"/>
</dbReference>
<dbReference type="AlphaFoldDB" id="A0AAD5GRA9"/>
<protein>
    <submittedName>
        <fullName evidence="1">Uncharacterized protein</fullName>
    </submittedName>
</protein>
<name>A0AAD5GRA9_AMBAR</name>
<sequence length="131" mass="15513">MTFKEKKQETEKKWRLAKWLRLNWVKLKRKQGVWLRLVRFDYDFKRNRYICGVIIGVAIGSSTPPFPLPEFLLGVARLLPPYQHLSTPYDLFLIDKLERRVVIGKQVAGATKWKVEKTKVKVVLPFQFHTT</sequence>
<accession>A0AAD5GRA9</accession>
<evidence type="ECO:0000313" key="2">
    <source>
        <dbReference type="Proteomes" id="UP001206925"/>
    </source>
</evidence>
<gene>
    <name evidence="1" type="ORF">M8C21_020814</name>
</gene>
<feature type="non-terminal residue" evidence="1">
    <location>
        <position position="131"/>
    </location>
</feature>
<dbReference type="Proteomes" id="UP001206925">
    <property type="component" value="Unassembled WGS sequence"/>
</dbReference>